<dbReference type="AlphaFoldDB" id="A0A8K1C9C7"/>
<organism evidence="2 3">
    <name type="scientific">Pythium oligandrum</name>
    <name type="common">Mycoparasitic fungus</name>
    <dbReference type="NCBI Taxonomy" id="41045"/>
    <lineage>
        <taxon>Eukaryota</taxon>
        <taxon>Sar</taxon>
        <taxon>Stramenopiles</taxon>
        <taxon>Oomycota</taxon>
        <taxon>Peronosporomycetes</taxon>
        <taxon>Pythiales</taxon>
        <taxon>Pythiaceae</taxon>
        <taxon>Pythium</taxon>
    </lineage>
</organism>
<protein>
    <submittedName>
        <fullName evidence="2">Uncharacterized protein</fullName>
    </submittedName>
</protein>
<reference evidence="2" key="1">
    <citation type="submission" date="2019-03" db="EMBL/GenBank/DDBJ databases">
        <title>Long read genome sequence of the mycoparasitic Pythium oligandrum ATCC 38472 isolated from sugarbeet rhizosphere.</title>
        <authorList>
            <person name="Gaulin E."/>
        </authorList>
    </citation>
    <scope>NUCLEOTIDE SEQUENCE</scope>
    <source>
        <strain evidence="2">ATCC 38472_TT</strain>
    </source>
</reference>
<name>A0A8K1C9C7_PYTOL</name>
<comment type="caution">
    <text evidence="2">The sequence shown here is derived from an EMBL/GenBank/DDBJ whole genome shotgun (WGS) entry which is preliminary data.</text>
</comment>
<evidence type="ECO:0000256" key="1">
    <source>
        <dbReference type="SAM" id="MobiDB-lite"/>
    </source>
</evidence>
<feature type="compositionally biased region" description="Low complexity" evidence="1">
    <location>
        <begin position="184"/>
        <end position="198"/>
    </location>
</feature>
<feature type="region of interest" description="Disordered" evidence="1">
    <location>
        <begin position="411"/>
        <end position="431"/>
    </location>
</feature>
<gene>
    <name evidence="2" type="ORF">Poli38472_007009</name>
</gene>
<accession>A0A8K1C9C7</accession>
<dbReference type="EMBL" id="SPLM01000110">
    <property type="protein sequence ID" value="TMW58864.1"/>
    <property type="molecule type" value="Genomic_DNA"/>
</dbReference>
<sequence length="431" mass="49640">MVKATALFHAFCDFLEERVQVRDLQMLRDIACEFLATGDSPTLLQFVDTGVSLIVILPLNAVGNSPMHAAKTLRRRRERVRRDIKLTMASEKTQCDQVFGFLAQRVATRSLDWLDTIFHEFCHGVDKTIREFIALQMFAINILPYALPVVNENDSATDTTRATVDSTPPKPVATPTKKTKRSTRSVASSCASEASASDTEADKSVKARPKNFAIRLGRNRQIQARLTAFEKKKPWEHLFHPDLDCPFDRTQHTHLVELWRAFWDAHARAVWERNFWSPISRKYDPVEHAQRKARQSTACHAFEQLMCRVYDTLGAQFFVDLDRRPRRHEGWWYRCRPVNIGWIYSYYDEDTCWKYVESQRNARFPRLSQSASWQLQQDGSGSFSMWSITQECAHILTEIQQIKAQLPAEAAENECADTESLSSGEEDETEP</sequence>
<feature type="region of interest" description="Disordered" evidence="1">
    <location>
        <begin position="158"/>
        <end position="203"/>
    </location>
</feature>
<proteinExistence type="predicted"/>
<evidence type="ECO:0000313" key="3">
    <source>
        <dbReference type="Proteomes" id="UP000794436"/>
    </source>
</evidence>
<dbReference type="OrthoDB" id="123164at2759"/>
<keyword evidence="3" id="KW-1185">Reference proteome</keyword>
<dbReference type="Proteomes" id="UP000794436">
    <property type="component" value="Unassembled WGS sequence"/>
</dbReference>
<evidence type="ECO:0000313" key="2">
    <source>
        <dbReference type="EMBL" id="TMW58864.1"/>
    </source>
</evidence>